<dbReference type="GO" id="GO:0022857">
    <property type="term" value="F:transmembrane transporter activity"/>
    <property type="evidence" value="ECO:0007669"/>
    <property type="project" value="InterPro"/>
</dbReference>
<dbReference type="PANTHER" id="PTHR42770:SF7">
    <property type="entry name" value="MEMBRANE PROTEIN"/>
    <property type="match status" value="1"/>
</dbReference>
<reference evidence="7" key="1">
    <citation type="submission" date="2020-05" db="EMBL/GenBank/DDBJ databases">
        <authorList>
            <person name="Chiriac C."/>
            <person name="Salcher M."/>
            <person name="Ghai R."/>
            <person name="Kavagutti S V."/>
        </authorList>
    </citation>
    <scope>NUCLEOTIDE SEQUENCE</scope>
</reference>
<feature type="transmembrane region" description="Helical" evidence="6">
    <location>
        <begin position="58"/>
        <end position="81"/>
    </location>
</feature>
<feature type="transmembrane region" description="Helical" evidence="6">
    <location>
        <begin position="29"/>
        <end position="52"/>
    </location>
</feature>
<keyword evidence="3 6" id="KW-0812">Transmembrane</keyword>
<dbReference type="PIRSF" id="PIRSF006060">
    <property type="entry name" value="AA_transporter"/>
    <property type="match status" value="1"/>
</dbReference>
<sequence length="494" mass="52425">MSDPTSTNAEPDGIPVTDVRSMRRGFSGWGASALAFTSIRPLIGFSLAALLIKSAGLASWLALAVLLMLMMVVAAVFGALSSRWPLEGSVASWSRQLIGPRAGLLVGWAYVCSYLLFMSSLAFFDTQRILYSLGLPAPDHLAAACFAVVIIAVTTILNSVSRRLQAGVMYVAGAVSIGGVLVFGTLLITHAQRGFGDLVRNPNASGIDWAWWTGPFLAALAFASATALRGFEMPAEVAEEVPQPRRTVPRAMLWTLLVGGLVTLYGVIAVAVSVPGADAVSGEFAQNPYASTVVTAVEQTLGLGPARILSALLVVATFAAGSLCQLAASRTLWTMARDREVPKHSWLSRLSARERLPRNALITVGVIGAILPFLLSAKAAFVLAGVSAAPLMLAFVVPLIGLITARRRDDWAPGPWSPGRWLEPLSIIGAVAVTALGLNVLWPREAQYGEGSSAWHPLIIFAAVVVAGLILMAWAFRDNGAHVRKHDHVDRDLH</sequence>
<feature type="transmembrane region" description="Helical" evidence="6">
    <location>
        <begin position="308"/>
        <end position="328"/>
    </location>
</feature>
<feature type="transmembrane region" description="Helical" evidence="6">
    <location>
        <begin position="102"/>
        <end position="121"/>
    </location>
</feature>
<evidence type="ECO:0000256" key="5">
    <source>
        <dbReference type="ARBA" id="ARBA00023136"/>
    </source>
</evidence>
<dbReference type="InterPro" id="IPR002293">
    <property type="entry name" value="AA/rel_permease1"/>
</dbReference>
<feature type="transmembrane region" description="Helical" evidence="6">
    <location>
        <begin position="424"/>
        <end position="442"/>
    </location>
</feature>
<organism evidence="7">
    <name type="scientific">freshwater metagenome</name>
    <dbReference type="NCBI Taxonomy" id="449393"/>
    <lineage>
        <taxon>unclassified sequences</taxon>
        <taxon>metagenomes</taxon>
        <taxon>ecological metagenomes</taxon>
    </lineage>
</organism>
<dbReference type="PANTHER" id="PTHR42770">
    <property type="entry name" value="AMINO ACID TRANSPORTER-RELATED"/>
    <property type="match status" value="1"/>
</dbReference>
<keyword evidence="2" id="KW-1003">Cell membrane</keyword>
<dbReference type="Gene3D" id="1.20.1740.10">
    <property type="entry name" value="Amino acid/polyamine transporter I"/>
    <property type="match status" value="1"/>
</dbReference>
<dbReference type="Pfam" id="PF13520">
    <property type="entry name" value="AA_permease_2"/>
    <property type="match status" value="1"/>
</dbReference>
<proteinExistence type="predicted"/>
<evidence type="ECO:0000256" key="4">
    <source>
        <dbReference type="ARBA" id="ARBA00022989"/>
    </source>
</evidence>
<feature type="transmembrane region" description="Helical" evidence="6">
    <location>
        <begin position="356"/>
        <end position="375"/>
    </location>
</feature>
<keyword evidence="4 6" id="KW-1133">Transmembrane helix</keyword>
<protein>
    <submittedName>
        <fullName evidence="7">Unannotated protein</fullName>
    </submittedName>
</protein>
<evidence type="ECO:0000256" key="1">
    <source>
        <dbReference type="ARBA" id="ARBA00004651"/>
    </source>
</evidence>
<feature type="transmembrane region" description="Helical" evidence="6">
    <location>
        <begin position="141"/>
        <end position="160"/>
    </location>
</feature>
<feature type="transmembrane region" description="Helical" evidence="6">
    <location>
        <begin position="167"/>
        <end position="189"/>
    </location>
</feature>
<accession>A0A6J7C5F8</accession>
<dbReference type="GO" id="GO:0005886">
    <property type="term" value="C:plasma membrane"/>
    <property type="evidence" value="ECO:0007669"/>
    <property type="project" value="UniProtKB-SubCell"/>
</dbReference>
<keyword evidence="5 6" id="KW-0472">Membrane</keyword>
<evidence type="ECO:0000256" key="2">
    <source>
        <dbReference type="ARBA" id="ARBA00022475"/>
    </source>
</evidence>
<feature type="transmembrane region" description="Helical" evidence="6">
    <location>
        <begin position="454"/>
        <end position="476"/>
    </location>
</feature>
<dbReference type="EMBL" id="CAFBIZ010000263">
    <property type="protein sequence ID" value="CAB4852391.1"/>
    <property type="molecule type" value="Genomic_DNA"/>
</dbReference>
<feature type="transmembrane region" description="Helical" evidence="6">
    <location>
        <begin position="251"/>
        <end position="274"/>
    </location>
</feature>
<feature type="transmembrane region" description="Helical" evidence="6">
    <location>
        <begin position="209"/>
        <end position="231"/>
    </location>
</feature>
<comment type="subcellular location">
    <subcellularLocation>
        <location evidence="1">Cell membrane</location>
        <topology evidence="1">Multi-pass membrane protein</topology>
    </subcellularLocation>
</comment>
<dbReference type="AlphaFoldDB" id="A0A6J7C5F8"/>
<dbReference type="InterPro" id="IPR050367">
    <property type="entry name" value="APC_superfamily"/>
</dbReference>
<name>A0A6J7C5F8_9ZZZZ</name>
<evidence type="ECO:0000313" key="7">
    <source>
        <dbReference type="EMBL" id="CAB4852391.1"/>
    </source>
</evidence>
<evidence type="ECO:0000256" key="3">
    <source>
        <dbReference type="ARBA" id="ARBA00022692"/>
    </source>
</evidence>
<feature type="transmembrane region" description="Helical" evidence="6">
    <location>
        <begin position="381"/>
        <end position="403"/>
    </location>
</feature>
<evidence type="ECO:0000256" key="6">
    <source>
        <dbReference type="SAM" id="Phobius"/>
    </source>
</evidence>
<gene>
    <name evidence="7" type="ORF">UFOPK3268_01633</name>
</gene>